<dbReference type="Pfam" id="PF13374">
    <property type="entry name" value="TPR_10"/>
    <property type="match status" value="2"/>
</dbReference>
<dbReference type="PANTHER" id="PTHR46082:SF6">
    <property type="entry name" value="AAA+ ATPASE DOMAIN-CONTAINING PROTEIN-RELATED"/>
    <property type="match status" value="1"/>
</dbReference>
<reference evidence="3 4" key="1">
    <citation type="submission" date="2014-04" db="EMBL/GenBank/DDBJ databases">
        <authorList>
            <consortium name="DOE Joint Genome Institute"/>
            <person name="Kuo A."/>
            <person name="Martino E."/>
            <person name="Perotto S."/>
            <person name="Kohler A."/>
            <person name="Nagy L.G."/>
            <person name="Floudas D."/>
            <person name="Copeland A."/>
            <person name="Barry K.W."/>
            <person name="Cichocki N."/>
            <person name="Veneault-Fourrey C."/>
            <person name="LaButti K."/>
            <person name="Lindquist E.A."/>
            <person name="Lipzen A."/>
            <person name="Lundell T."/>
            <person name="Morin E."/>
            <person name="Murat C."/>
            <person name="Sun H."/>
            <person name="Tunlid A."/>
            <person name="Henrissat B."/>
            <person name="Grigoriev I.V."/>
            <person name="Hibbett D.S."/>
            <person name="Martin F."/>
            <person name="Nordberg H.P."/>
            <person name="Cantor M.N."/>
            <person name="Hua S.X."/>
        </authorList>
    </citation>
    <scope>NUCLEOTIDE SEQUENCE [LARGE SCALE GENOMIC DNA]</scope>
    <source>
        <strain evidence="3 4">Zn</strain>
    </source>
</reference>
<organism evidence="3 4">
    <name type="scientific">Oidiodendron maius (strain Zn)</name>
    <dbReference type="NCBI Taxonomy" id="913774"/>
    <lineage>
        <taxon>Eukaryota</taxon>
        <taxon>Fungi</taxon>
        <taxon>Dikarya</taxon>
        <taxon>Ascomycota</taxon>
        <taxon>Pezizomycotina</taxon>
        <taxon>Leotiomycetes</taxon>
        <taxon>Leotiomycetes incertae sedis</taxon>
        <taxon>Myxotrichaceae</taxon>
        <taxon>Oidiodendron</taxon>
    </lineage>
</organism>
<dbReference type="Pfam" id="PF00931">
    <property type="entry name" value="NB-ARC"/>
    <property type="match status" value="1"/>
</dbReference>
<protein>
    <recommendedName>
        <fullName evidence="5">AAA+ ATPase domain-containing protein</fullName>
    </recommendedName>
</protein>
<dbReference type="InterPro" id="IPR010730">
    <property type="entry name" value="HET"/>
</dbReference>
<gene>
    <name evidence="3" type="ORF">OIDMADRAFT_175179</name>
</gene>
<proteinExistence type="predicted"/>
<evidence type="ECO:0000313" key="3">
    <source>
        <dbReference type="EMBL" id="KIN08366.1"/>
    </source>
</evidence>
<dbReference type="EMBL" id="KN832870">
    <property type="protein sequence ID" value="KIN08366.1"/>
    <property type="molecule type" value="Genomic_DNA"/>
</dbReference>
<dbReference type="HOGENOM" id="CLU_000288_125_4_1"/>
<dbReference type="InterPro" id="IPR053137">
    <property type="entry name" value="NLR-like"/>
</dbReference>
<dbReference type="PANTHER" id="PTHR46082">
    <property type="entry name" value="ATP/GTP-BINDING PROTEIN-RELATED"/>
    <property type="match status" value="1"/>
</dbReference>
<feature type="domain" description="NB-ARC" evidence="1">
    <location>
        <begin position="277"/>
        <end position="449"/>
    </location>
</feature>
<evidence type="ECO:0000259" key="1">
    <source>
        <dbReference type="Pfam" id="PF00931"/>
    </source>
</evidence>
<dbReference type="OrthoDB" id="5986190at2759"/>
<evidence type="ECO:0000313" key="4">
    <source>
        <dbReference type="Proteomes" id="UP000054321"/>
    </source>
</evidence>
<feature type="domain" description="Heterokaryon incompatibility" evidence="2">
    <location>
        <begin position="25"/>
        <end position="111"/>
    </location>
</feature>
<dbReference type="Gene3D" id="3.40.50.300">
    <property type="entry name" value="P-loop containing nucleotide triphosphate hydrolases"/>
    <property type="match status" value="1"/>
</dbReference>
<name>A0A0C3HJG0_OIDMZ</name>
<dbReference type="GO" id="GO:0043531">
    <property type="term" value="F:ADP binding"/>
    <property type="evidence" value="ECO:0007669"/>
    <property type="project" value="InterPro"/>
</dbReference>
<dbReference type="Pfam" id="PF13424">
    <property type="entry name" value="TPR_12"/>
    <property type="match status" value="2"/>
</dbReference>
<dbReference type="Proteomes" id="UP000054321">
    <property type="component" value="Unassembled WGS sequence"/>
</dbReference>
<dbReference type="SUPFAM" id="SSF48452">
    <property type="entry name" value="TPR-like"/>
    <property type="match status" value="2"/>
</dbReference>
<evidence type="ECO:0008006" key="5">
    <source>
        <dbReference type="Google" id="ProtNLM"/>
    </source>
</evidence>
<keyword evidence="4" id="KW-1185">Reference proteome</keyword>
<dbReference type="Pfam" id="PF06985">
    <property type="entry name" value="HET"/>
    <property type="match status" value="1"/>
</dbReference>
<sequence>MRLLEINGSGEFSLIQAATHNTLSYAILSHTWTNEEVTYRDLLNSTGKSKSGYNKIKFCGEQAAKDGLQHIWVDTCCIDKSNSAELSTAIISMFRWYQRAEKCYVYLVDVSTPSNDIDVQGKQSIWEAAFRDSRWFTRGWTLQELIAPAEVEFFSKEGKRLGDKKSLEKIIHEITKIPVQALRGDPFSDFSIAERKGWAAQRQTTEEEDLVYCLIGLCKVSMSPLYGEGKEAALKRLEMTIKEFSKDVSEPKDLKDSIVPFIVPFDRNPKFTGRGTQLSAVEGELFVEGQTTKIAITGLGGVGKTQLVLELVYRIRDRYKNCIVIWIPAIGIESLHQSYLDIARQLKIPGSDEDKADAKKLVQAYLSKESAGRWLLVFDNADDVNMWIKSGPDPGSNRLIDYLPRSEQGCIIFTTRDRKTAVKLAHQNIIEVPEMDDDVAIELLQKCLVNSDLVNDTLDTVNLLKELSYLPLAIVQAAAYINENGITLAEYQSLLTDQEEEVIDLLSEEFEDDGRYDNIKNPVATTWLISFEQIRHRDPLAADYLSFMCCINPKAIPQSLLPLGPSHLALDLHRLVHLATRNWLRKEKLLAHLTKEAIKRLQGVFPDEDYKNRSVWRMYLPHARYVLESNLVDKDWENRMGLLWRYGICLNADGRWNEAEAAITEVLEIEKRDLGMDHPSTLLSLNNLVVIYQNQGRFKEAEDIQTRLLELNEKVLGAEHPNTLLNINNLAHNYTQQGQWKEAEDIQTRLLELNEKVLGAEHPNTLMNISNLAHNYTQQGRWKEAEDIQIRLHKLNEKVLGAEHPNTLINMNNLAGNYIQQGRWKEAEDIQTRLLELNEKLLGAEHPFTLISMANLASTLWNQGRWKEAEDLEVQVMETRLRVFGAEHPSTLTSMNNLAFTWKRQGQDKEALKLMEECVAVQSRTIGINHPHTVSSRTVLLRWQTE</sequence>
<evidence type="ECO:0000259" key="2">
    <source>
        <dbReference type="Pfam" id="PF06985"/>
    </source>
</evidence>
<dbReference type="SUPFAM" id="SSF52540">
    <property type="entry name" value="P-loop containing nucleoside triphosphate hydrolases"/>
    <property type="match status" value="1"/>
</dbReference>
<dbReference type="AlphaFoldDB" id="A0A0C3HJG0"/>
<dbReference type="Gene3D" id="1.25.40.10">
    <property type="entry name" value="Tetratricopeptide repeat domain"/>
    <property type="match status" value="2"/>
</dbReference>
<dbReference type="InterPro" id="IPR002182">
    <property type="entry name" value="NB-ARC"/>
</dbReference>
<reference evidence="4" key="2">
    <citation type="submission" date="2015-01" db="EMBL/GenBank/DDBJ databases">
        <title>Evolutionary Origins and Diversification of the Mycorrhizal Mutualists.</title>
        <authorList>
            <consortium name="DOE Joint Genome Institute"/>
            <consortium name="Mycorrhizal Genomics Consortium"/>
            <person name="Kohler A."/>
            <person name="Kuo A."/>
            <person name="Nagy L.G."/>
            <person name="Floudas D."/>
            <person name="Copeland A."/>
            <person name="Barry K.W."/>
            <person name="Cichocki N."/>
            <person name="Veneault-Fourrey C."/>
            <person name="LaButti K."/>
            <person name="Lindquist E.A."/>
            <person name="Lipzen A."/>
            <person name="Lundell T."/>
            <person name="Morin E."/>
            <person name="Murat C."/>
            <person name="Riley R."/>
            <person name="Ohm R."/>
            <person name="Sun H."/>
            <person name="Tunlid A."/>
            <person name="Henrissat B."/>
            <person name="Grigoriev I.V."/>
            <person name="Hibbett D.S."/>
            <person name="Martin F."/>
        </authorList>
    </citation>
    <scope>NUCLEOTIDE SEQUENCE [LARGE SCALE GENOMIC DNA]</scope>
    <source>
        <strain evidence="4">Zn</strain>
    </source>
</reference>
<dbReference type="STRING" id="913774.A0A0C3HJG0"/>
<dbReference type="InterPro" id="IPR027417">
    <property type="entry name" value="P-loop_NTPase"/>
</dbReference>
<accession>A0A0C3HJG0</accession>
<dbReference type="InParanoid" id="A0A0C3HJG0"/>
<dbReference type="InterPro" id="IPR011990">
    <property type="entry name" value="TPR-like_helical_dom_sf"/>
</dbReference>